<keyword evidence="7" id="KW-1185">Reference proteome</keyword>
<sequence>MGSSRRSVGVIIPSYGPLDDAARVLADLADTAPAARTAPAAPQRILVIDDAFPGGIDASVLPGRAELIRREENGGFGAAVNTGLRILDEDGIDLALVLNSDLQLPPNFLPDLLEHAEPWQPAVIGCRNETEDGHSGYAARHFPTVGHQVVEWLHPLASQRHRRILHTAVGHDMDAEAGTGMIPVDWVSGAVMLLPVAEVMAAGGLDEDFFMYTEEVDLQKRLAERGIARLLDADLTVVHAGGGSSGGEERRRGWLTSARDLYAARHLSTRRLRAGLTAASVINLGWNSARRAAGRDVRPLENFRFEMGLLRTARAFTAERTRTGRTR</sequence>
<feature type="domain" description="Glycosyltransferase 2-like" evidence="5">
    <location>
        <begin position="10"/>
        <end position="152"/>
    </location>
</feature>
<evidence type="ECO:0000256" key="2">
    <source>
        <dbReference type="ARBA" id="ARBA00006739"/>
    </source>
</evidence>
<proteinExistence type="inferred from homology"/>
<accession>A0A839R100</accession>
<comment type="similarity">
    <text evidence="2">Belongs to the glycosyltransferase 2 family.</text>
</comment>
<dbReference type="PANTHER" id="PTHR43179">
    <property type="entry name" value="RHAMNOSYLTRANSFERASE WBBL"/>
    <property type="match status" value="1"/>
</dbReference>
<dbReference type="SUPFAM" id="SSF53448">
    <property type="entry name" value="Nucleotide-diphospho-sugar transferases"/>
    <property type="match status" value="1"/>
</dbReference>
<evidence type="ECO:0000313" key="7">
    <source>
        <dbReference type="Proteomes" id="UP000568050"/>
    </source>
</evidence>
<protein>
    <submittedName>
        <fullName evidence="6">GT2 family glycosyltransferase</fullName>
    </submittedName>
</protein>
<dbReference type="Proteomes" id="UP000568050">
    <property type="component" value="Unassembled WGS sequence"/>
</dbReference>
<dbReference type="GO" id="GO:0016757">
    <property type="term" value="F:glycosyltransferase activity"/>
    <property type="evidence" value="ECO:0007669"/>
    <property type="project" value="UniProtKB-KW"/>
</dbReference>
<evidence type="ECO:0000256" key="4">
    <source>
        <dbReference type="ARBA" id="ARBA00022679"/>
    </source>
</evidence>
<evidence type="ECO:0000256" key="1">
    <source>
        <dbReference type="ARBA" id="ARBA00004776"/>
    </source>
</evidence>
<dbReference type="Pfam" id="PF00535">
    <property type="entry name" value="Glycos_transf_2"/>
    <property type="match status" value="1"/>
</dbReference>
<comment type="pathway">
    <text evidence="1">Cell wall biogenesis; cell wall polysaccharide biosynthesis.</text>
</comment>
<dbReference type="AlphaFoldDB" id="A0A839R100"/>
<gene>
    <name evidence="6" type="ORF">FHX50_001794</name>
</gene>
<dbReference type="Gene3D" id="3.90.550.10">
    <property type="entry name" value="Spore Coat Polysaccharide Biosynthesis Protein SpsA, Chain A"/>
    <property type="match status" value="1"/>
</dbReference>
<dbReference type="RefSeq" id="WP_183376726.1">
    <property type="nucleotide sequence ID" value="NZ_CBCSFZ010000011.1"/>
</dbReference>
<evidence type="ECO:0000313" key="6">
    <source>
        <dbReference type="EMBL" id="MBB3023497.1"/>
    </source>
</evidence>
<comment type="caution">
    <text evidence="6">The sequence shown here is derived from an EMBL/GenBank/DDBJ whole genome shotgun (WGS) entry which is preliminary data.</text>
</comment>
<dbReference type="InterPro" id="IPR001173">
    <property type="entry name" value="Glyco_trans_2-like"/>
</dbReference>
<dbReference type="PANTHER" id="PTHR43179:SF12">
    <property type="entry name" value="GALACTOFURANOSYLTRANSFERASE GLFT2"/>
    <property type="match status" value="1"/>
</dbReference>
<keyword evidence="3" id="KW-0328">Glycosyltransferase</keyword>
<evidence type="ECO:0000256" key="3">
    <source>
        <dbReference type="ARBA" id="ARBA00022676"/>
    </source>
</evidence>
<dbReference type="InterPro" id="IPR029044">
    <property type="entry name" value="Nucleotide-diphossugar_trans"/>
</dbReference>
<organism evidence="6 7">
    <name type="scientific">Helcobacillus massiliensis</name>
    <dbReference type="NCBI Taxonomy" id="521392"/>
    <lineage>
        <taxon>Bacteria</taxon>
        <taxon>Bacillati</taxon>
        <taxon>Actinomycetota</taxon>
        <taxon>Actinomycetes</taxon>
        <taxon>Micrococcales</taxon>
        <taxon>Dermabacteraceae</taxon>
        <taxon>Helcobacillus</taxon>
    </lineage>
</organism>
<keyword evidence="4 6" id="KW-0808">Transferase</keyword>
<reference evidence="6 7" key="1">
    <citation type="submission" date="2020-08" db="EMBL/GenBank/DDBJ databases">
        <title>Sequencing the genomes of 1000 actinobacteria strains.</title>
        <authorList>
            <person name="Klenk H.-P."/>
        </authorList>
    </citation>
    <scope>NUCLEOTIDE SEQUENCE [LARGE SCALE GENOMIC DNA]</scope>
    <source>
        <strain evidence="6 7">DSM 23040</strain>
    </source>
</reference>
<evidence type="ECO:0000259" key="5">
    <source>
        <dbReference type="Pfam" id="PF00535"/>
    </source>
</evidence>
<name>A0A839R100_9MICO</name>
<dbReference type="EMBL" id="JACHWP010000006">
    <property type="protein sequence ID" value="MBB3023497.1"/>
    <property type="molecule type" value="Genomic_DNA"/>
</dbReference>